<sequence length="71" mass="8131">MEEIESLAGKKRTVEINGKLVEVLQLKGVDEWADIIMTSKRGNDLKLHLYLKDVYIYGFFGGKKGCKQDRL</sequence>
<evidence type="ECO:0000313" key="2">
    <source>
        <dbReference type="Proteomes" id="UP001141552"/>
    </source>
</evidence>
<dbReference type="Proteomes" id="UP001141552">
    <property type="component" value="Unassembled WGS sequence"/>
</dbReference>
<organism evidence="1 2">
    <name type="scientific">Turnera subulata</name>
    <dbReference type="NCBI Taxonomy" id="218843"/>
    <lineage>
        <taxon>Eukaryota</taxon>
        <taxon>Viridiplantae</taxon>
        <taxon>Streptophyta</taxon>
        <taxon>Embryophyta</taxon>
        <taxon>Tracheophyta</taxon>
        <taxon>Spermatophyta</taxon>
        <taxon>Magnoliopsida</taxon>
        <taxon>eudicotyledons</taxon>
        <taxon>Gunneridae</taxon>
        <taxon>Pentapetalae</taxon>
        <taxon>rosids</taxon>
        <taxon>fabids</taxon>
        <taxon>Malpighiales</taxon>
        <taxon>Passifloraceae</taxon>
        <taxon>Turnera</taxon>
    </lineage>
</organism>
<dbReference type="AlphaFoldDB" id="A0A9Q0FXJ2"/>
<name>A0A9Q0FXJ2_9ROSI</name>
<comment type="caution">
    <text evidence="1">The sequence shown here is derived from an EMBL/GenBank/DDBJ whole genome shotgun (WGS) entry which is preliminary data.</text>
</comment>
<gene>
    <name evidence="1" type="ORF">Tsubulata_049915</name>
</gene>
<protein>
    <submittedName>
        <fullName evidence="1">Uncharacterized protein</fullName>
    </submittedName>
</protein>
<dbReference type="EMBL" id="JAKUCV010003527">
    <property type="protein sequence ID" value="KAJ4838535.1"/>
    <property type="molecule type" value="Genomic_DNA"/>
</dbReference>
<proteinExistence type="predicted"/>
<feature type="non-terminal residue" evidence="1">
    <location>
        <position position="71"/>
    </location>
</feature>
<keyword evidence="2" id="KW-1185">Reference proteome</keyword>
<accession>A0A9Q0FXJ2</accession>
<evidence type="ECO:0000313" key="1">
    <source>
        <dbReference type="EMBL" id="KAJ4838535.1"/>
    </source>
</evidence>
<reference evidence="1" key="2">
    <citation type="journal article" date="2023" name="Plants (Basel)">
        <title>Annotation of the Turnera subulata (Passifloraceae) Draft Genome Reveals the S-Locus Evolved after the Divergence of Turneroideae from Passifloroideae in a Stepwise Manner.</title>
        <authorList>
            <person name="Henning P.M."/>
            <person name="Roalson E.H."/>
            <person name="Mir W."/>
            <person name="McCubbin A.G."/>
            <person name="Shore J.S."/>
        </authorList>
    </citation>
    <scope>NUCLEOTIDE SEQUENCE</scope>
    <source>
        <strain evidence="1">F60SS</strain>
    </source>
</reference>
<reference evidence="1" key="1">
    <citation type="submission" date="2022-02" db="EMBL/GenBank/DDBJ databases">
        <authorList>
            <person name="Henning P.M."/>
            <person name="McCubbin A.G."/>
            <person name="Shore J.S."/>
        </authorList>
    </citation>
    <scope>NUCLEOTIDE SEQUENCE</scope>
    <source>
        <strain evidence="1">F60SS</strain>
        <tissue evidence="1">Leaves</tissue>
    </source>
</reference>